<sequence>MRASCTSPSYEAPYTMIGASPPAQGYLAGASSDCSSNLTLKRAVGGPRCGQNCHRHRAADQQHGRAGCVQWRQGEVVNNDVYSTNNQVYVLEQARCVGAAAGDGHAQQPCQEGYFTLPVLRWHARGMLMC</sequence>
<proteinExistence type="predicted"/>
<dbReference type="EMBL" id="CP126213">
    <property type="protein sequence ID" value="WIA15805.1"/>
    <property type="molecule type" value="Genomic_DNA"/>
</dbReference>
<name>A0ABY8U379_TETOB</name>
<keyword evidence="2" id="KW-1185">Reference proteome</keyword>
<gene>
    <name evidence="1" type="ORF">OEZ85_002413</name>
</gene>
<dbReference type="Proteomes" id="UP001244341">
    <property type="component" value="Chromosome 6b"/>
</dbReference>
<evidence type="ECO:0000313" key="2">
    <source>
        <dbReference type="Proteomes" id="UP001244341"/>
    </source>
</evidence>
<accession>A0ABY8U379</accession>
<protein>
    <submittedName>
        <fullName evidence="1">Uncharacterized protein</fullName>
    </submittedName>
</protein>
<reference evidence="1 2" key="1">
    <citation type="submission" date="2023-05" db="EMBL/GenBank/DDBJ databases">
        <title>A 100% complete, gapless, phased diploid assembly of the Scenedesmus obliquus UTEX 3031 genome.</title>
        <authorList>
            <person name="Biondi T.C."/>
            <person name="Hanschen E.R."/>
            <person name="Kwon T."/>
            <person name="Eng W."/>
            <person name="Kruse C.P.S."/>
            <person name="Koehler S.I."/>
            <person name="Kunde Y."/>
            <person name="Gleasner C.D."/>
            <person name="You Mak K.T."/>
            <person name="Polle J."/>
            <person name="Hovde B.T."/>
            <person name="Starkenburg S.R."/>
        </authorList>
    </citation>
    <scope>NUCLEOTIDE SEQUENCE [LARGE SCALE GENOMIC DNA]</scope>
    <source>
        <strain evidence="1 2">DOE0152z</strain>
    </source>
</reference>
<organism evidence="1 2">
    <name type="scientific">Tetradesmus obliquus</name>
    <name type="common">Green alga</name>
    <name type="synonym">Acutodesmus obliquus</name>
    <dbReference type="NCBI Taxonomy" id="3088"/>
    <lineage>
        <taxon>Eukaryota</taxon>
        <taxon>Viridiplantae</taxon>
        <taxon>Chlorophyta</taxon>
        <taxon>core chlorophytes</taxon>
        <taxon>Chlorophyceae</taxon>
        <taxon>CS clade</taxon>
        <taxon>Sphaeropleales</taxon>
        <taxon>Scenedesmaceae</taxon>
        <taxon>Tetradesmus</taxon>
    </lineage>
</organism>
<evidence type="ECO:0000313" key="1">
    <source>
        <dbReference type="EMBL" id="WIA15805.1"/>
    </source>
</evidence>